<dbReference type="KEGG" id="dpb:BABL1_gene_333"/>
<dbReference type="Pfam" id="PF00023">
    <property type="entry name" value="Ank"/>
    <property type="match status" value="1"/>
</dbReference>
<evidence type="ECO:0000313" key="4">
    <source>
        <dbReference type="EMBL" id="CDK30682.1"/>
    </source>
</evidence>
<dbReference type="STRING" id="673862.BABL1_gene_333"/>
<evidence type="ECO:0000256" key="3">
    <source>
        <dbReference type="PROSITE-ProRule" id="PRU00023"/>
    </source>
</evidence>
<organism evidence="4 5">
    <name type="scientific">Candidatus Babela massiliensis</name>
    <dbReference type="NCBI Taxonomy" id="673862"/>
    <lineage>
        <taxon>Bacteria</taxon>
        <taxon>Candidatus Babelota</taxon>
        <taxon>Candidatus Babeliae</taxon>
        <taxon>Candidatus Babeliales</taxon>
        <taxon>Candidatus Babeliaceae</taxon>
        <taxon>Candidatus Babela</taxon>
    </lineage>
</organism>
<dbReference type="PROSITE" id="PS50297">
    <property type="entry name" value="ANK_REP_REGION"/>
    <property type="match status" value="1"/>
</dbReference>
<proteinExistence type="predicted"/>
<dbReference type="PANTHER" id="PTHR24198">
    <property type="entry name" value="ANKYRIN REPEAT AND PROTEIN KINASE DOMAIN-CONTAINING PROTEIN"/>
    <property type="match status" value="1"/>
</dbReference>
<dbReference type="InterPro" id="IPR002110">
    <property type="entry name" value="Ankyrin_rpt"/>
</dbReference>
<dbReference type="OrthoDB" id="7029844at2"/>
<dbReference type="InterPro" id="IPR036770">
    <property type="entry name" value="Ankyrin_rpt-contain_sf"/>
</dbReference>
<protein>
    <submittedName>
        <fullName evidence="4">Ankyrin repeats containing protein</fullName>
    </submittedName>
</protein>
<dbReference type="EMBL" id="HG793133">
    <property type="protein sequence ID" value="CDK30682.1"/>
    <property type="molecule type" value="Genomic_DNA"/>
</dbReference>
<keyword evidence="1" id="KW-0677">Repeat</keyword>
<evidence type="ECO:0000256" key="1">
    <source>
        <dbReference type="ARBA" id="ARBA00022737"/>
    </source>
</evidence>
<name>V6DGF3_9BACT</name>
<reference evidence="4 5" key="1">
    <citation type="journal article" date="2015" name="Biol. Direct">
        <title>Babela massiliensis, a representative of a widespread bacterial phylum with unusual adaptations to parasitism in amoebae.</title>
        <authorList>
            <person name="Pagnier I."/>
            <person name="Yutin N."/>
            <person name="Croce O."/>
            <person name="Makarova K.S."/>
            <person name="Wolf Y.I."/>
            <person name="Benamar S."/>
            <person name="Raoult D."/>
            <person name="Koonin E.V."/>
            <person name="La Scola B."/>
        </authorList>
    </citation>
    <scope>NUCLEOTIDE SEQUENCE [LARGE SCALE GENOMIC DNA]</scope>
    <source>
        <strain evidence="5">BABL1</strain>
    </source>
</reference>
<dbReference type="Pfam" id="PF12796">
    <property type="entry name" value="Ank_2"/>
    <property type="match status" value="1"/>
</dbReference>
<feature type="repeat" description="ANK" evidence="3">
    <location>
        <begin position="89"/>
        <end position="121"/>
    </location>
</feature>
<keyword evidence="5" id="KW-1185">Reference proteome</keyword>
<dbReference type="PANTHER" id="PTHR24198:SF165">
    <property type="entry name" value="ANKYRIN REPEAT-CONTAINING PROTEIN-RELATED"/>
    <property type="match status" value="1"/>
</dbReference>
<accession>V6DGF3</accession>
<dbReference type="RefSeq" id="WP_023792206.1">
    <property type="nucleotide sequence ID" value="NC_023003.1"/>
</dbReference>
<dbReference type="SMART" id="SM00248">
    <property type="entry name" value="ANK"/>
    <property type="match status" value="3"/>
</dbReference>
<dbReference type="Proteomes" id="UP000018769">
    <property type="component" value="Chromosome I"/>
</dbReference>
<dbReference type="SUPFAM" id="SSF48403">
    <property type="entry name" value="Ankyrin repeat"/>
    <property type="match status" value="1"/>
</dbReference>
<evidence type="ECO:0000313" key="5">
    <source>
        <dbReference type="Proteomes" id="UP000018769"/>
    </source>
</evidence>
<gene>
    <name evidence="4" type="ORF">BABL1_gene_333</name>
</gene>
<dbReference type="AlphaFoldDB" id="V6DGF3"/>
<keyword evidence="2 3" id="KW-0040">ANK repeat</keyword>
<evidence type="ECO:0000256" key="2">
    <source>
        <dbReference type="ARBA" id="ARBA00023043"/>
    </source>
</evidence>
<sequence length="181" mass="20855">MKKPIILIIINTLLIFSRLFSMQSADVIRDYLNLSLSDIINILIKNQTSDINLLNFLDLILIKSIQESNIKILKYMIKDLKLDIDKLYYDFTPLMIASLEGSDEIVEKLLEWGANPNVQNSLGDTALIYAVQNRDSLITALLLKNKKVDKNLQNKEDKIALAYATSFPEIKYLFNYYKCNK</sequence>
<dbReference type="PROSITE" id="PS50088">
    <property type="entry name" value="ANK_REPEAT"/>
    <property type="match status" value="1"/>
</dbReference>
<dbReference type="Gene3D" id="1.25.40.20">
    <property type="entry name" value="Ankyrin repeat-containing domain"/>
    <property type="match status" value="1"/>
</dbReference>
<dbReference type="HOGENOM" id="CLU_1486465_0_0_7"/>